<name>A0A9N9CU34_9GLOM</name>
<dbReference type="EMBL" id="CAJVQA010005039">
    <property type="protein sequence ID" value="CAG8611863.1"/>
    <property type="molecule type" value="Genomic_DNA"/>
</dbReference>
<comment type="caution">
    <text evidence="1">The sequence shown here is derived from an EMBL/GenBank/DDBJ whole genome shotgun (WGS) entry which is preliminary data.</text>
</comment>
<organism evidence="1 2">
    <name type="scientific">Cetraspora pellucida</name>
    <dbReference type="NCBI Taxonomy" id="1433469"/>
    <lineage>
        <taxon>Eukaryota</taxon>
        <taxon>Fungi</taxon>
        <taxon>Fungi incertae sedis</taxon>
        <taxon>Mucoromycota</taxon>
        <taxon>Glomeromycotina</taxon>
        <taxon>Glomeromycetes</taxon>
        <taxon>Diversisporales</taxon>
        <taxon>Gigasporaceae</taxon>
        <taxon>Cetraspora</taxon>
    </lineage>
</organism>
<protein>
    <submittedName>
        <fullName evidence="1">13795_t:CDS:1</fullName>
    </submittedName>
</protein>
<evidence type="ECO:0000313" key="2">
    <source>
        <dbReference type="Proteomes" id="UP000789759"/>
    </source>
</evidence>
<dbReference type="Proteomes" id="UP000789759">
    <property type="component" value="Unassembled WGS sequence"/>
</dbReference>
<accession>A0A9N9CU34</accession>
<proteinExistence type="predicted"/>
<dbReference type="AlphaFoldDB" id="A0A9N9CU34"/>
<evidence type="ECO:0000313" key="1">
    <source>
        <dbReference type="EMBL" id="CAG8611863.1"/>
    </source>
</evidence>
<keyword evidence="2" id="KW-1185">Reference proteome</keyword>
<sequence>MVVDGLTTVIDIITQNEIKNRIEFPFGEEEKPMSQKDVTTSHDENIAVLRIYIN</sequence>
<reference evidence="1" key="1">
    <citation type="submission" date="2021-06" db="EMBL/GenBank/DDBJ databases">
        <authorList>
            <person name="Kallberg Y."/>
            <person name="Tangrot J."/>
            <person name="Rosling A."/>
        </authorList>
    </citation>
    <scope>NUCLEOTIDE SEQUENCE</scope>
    <source>
        <strain evidence="1">FL966</strain>
    </source>
</reference>
<gene>
    <name evidence="1" type="ORF">CPELLU_LOCUS7493</name>
</gene>